<dbReference type="InterPro" id="IPR051985">
    <property type="entry name" value="NR_tyrosine_phosphatase"/>
</dbReference>
<name>A0A3S5BYW6_9PLAT</name>
<evidence type="ECO:0000256" key="2">
    <source>
        <dbReference type="ARBA" id="ARBA00013064"/>
    </source>
</evidence>
<dbReference type="EMBL" id="CAAALY010071524">
    <property type="protein sequence ID" value="VEL25079.1"/>
    <property type="molecule type" value="Genomic_DNA"/>
</dbReference>
<dbReference type="GO" id="GO:0070373">
    <property type="term" value="P:negative regulation of ERK1 and ERK2 cascade"/>
    <property type="evidence" value="ECO:0007669"/>
    <property type="project" value="TreeGrafter"/>
</dbReference>
<dbReference type="GO" id="GO:0046426">
    <property type="term" value="P:negative regulation of receptor signaling pathway via JAK-STAT"/>
    <property type="evidence" value="ECO:0007669"/>
    <property type="project" value="TreeGrafter"/>
</dbReference>
<reference evidence="7" key="1">
    <citation type="submission" date="2018-11" db="EMBL/GenBank/DDBJ databases">
        <authorList>
            <consortium name="Pathogen Informatics"/>
        </authorList>
    </citation>
    <scope>NUCLEOTIDE SEQUENCE</scope>
</reference>
<evidence type="ECO:0000256" key="1">
    <source>
        <dbReference type="ARBA" id="ARBA00004308"/>
    </source>
</evidence>
<dbReference type="GO" id="GO:0004726">
    <property type="term" value="F:non-membrane spanning protein tyrosine phosphatase activity"/>
    <property type="evidence" value="ECO:0007669"/>
    <property type="project" value="TreeGrafter"/>
</dbReference>
<dbReference type="Gene3D" id="3.90.190.10">
    <property type="entry name" value="Protein tyrosine phosphatase superfamily"/>
    <property type="match status" value="1"/>
</dbReference>
<evidence type="ECO:0000256" key="4">
    <source>
        <dbReference type="ARBA" id="ARBA00022801"/>
    </source>
</evidence>
<evidence type="ECO:0000313" key="7">
    <source>
        <dbReference type="EMBL" id="VEL25079.1"/>
    </source>
</evidence>
<dbReference type="SUPFAM" id="SSF52799">
    <property type="entry name" value="(Phosphotyrosine protein) phosphatases II"/>
    <property type="match status" value="1"/>
</dbReference>
<proteinExistence type="predicted"/>
<comment type="subcellular location">
    <subcellularLocation>
        <location evidence="1">Endomembrane system</location>
    </subcellularLocation>
</comment>
<keyword evidence="4" id="KW-0378">Hydrolase</keyword>
<dbReference type="GO" id="GO:0019901">
    <property type="term" value="F:protein kinase binding"/>
    <property type="evidence" value="ECO:0007669"/>
    <property type="project" value="TreeGrafter"/>
</dbReference>
<evidence type="ECO:0000313" key="8">
    <source>
        <dbReference type="Proteomes" id="UP000784294"/>
    </source>
</evidence>
<dbReference type="GO" id="GO:0005737">
    <property type="term" value="C:cytoplasm"/>
    <property type="evidence" value="ECO:0007669"/>
    <property type="project" value="TreeGrafter"/>
</dbReference>
<protein>
    <recommendedName>
        <fullName evidence="2">protein-tyrosine-phosphatase</fullName>
        <ecNumber evidence="2">3.1.3.48</ecNumber>
    </recommendedName>
</protein>
<dbReference type="InterPro" id="IPR029021">
    <property type="entry name" value="Prot-tyrosine_phosphatase-like"/>
</dbReference>
<keyword evidence="3" id="KW-0597">Phosphoprotein</keyword>
<comment type="caution">
    <text evidence="7">The sequence shown here is derived from an EMBL/GenBank/DDBJ whole genome shotgun (WGS) entry which is preliminary data.</text>
</comment>
<dbReference type="AlphaFoldDB" id="A0A3S5BYW6"/>
<dbReference type="GO" id="GO:0005634">
    <property type="term" value="C:nucleus"/>
    <property type="evidence" value="ECO:0007669"/>
    <property type="project" value="TreeGrafter"/>
</dbReference>
<dbReference type="PANTHER" id="PTHR46047">
    <property type="entry name" value="TYROSINE-PROTEIN PHOSPHATASE NON-RECEPTOR TYPE 61F"/>
    <property type="match status" value="1"/>
</dbReference>
<dbReference type="OrthoDB" id="9450131at2759"/>
<dbReference type="EC" id="3.1.3.48" evidence="2"/>
<gene>
    <name evidence="7" type="ORF">PXEA_LOCUS18519</name>
</gene>
<keyword evidence="6" id="KW-0472">Membrane</keyword>
<evidence type="ECO:0000256" key="6">
    <source>
        <dbReference type="ARBA" id="ARBA00023136"/>
    </source>
</evidence>
<evidence type="ECO:0000256" key="3">
    <source>
        <dbReference type="ARBA" id="ARBA00022553"/>
    </source>
</evidence>
<dbReference type="GO" id="GO:0012505">
    <property type="term" value="C:endomembrane system"/>
    <property type="evidence" value="ECO:0007669"/>
    <property type="project" value="UniProtKB-SubCell"/>
</dbReference>
<sequence>MLGISLFQLILELRQSRMGIIQTPDQLRFSYHAIVTAGKAMLQLPSDERQSTKVQIPLLQSGQCLSNGFKVTL</sequence>
<organism evidence="7 8">
    <name type="scientific">Protopolystoma xenopodis</name>
    <dbReference type="NCBI Taxonomy" id="117903"/>
    <lineage>
        <taxon>Eukaryota</taxon>
        <taxon>Metazoa</taxon>
        <taxon>Spiralia</taxon>
        <taxon>Lophotrochozoa</taxon>
        <taxon>Platyhelminthes</taxon>
        <taxon>Monogenea</taxon>
        <taxon>Polyopisthocotylea</taxon>
        <taxon>Polystomatidea</taxon>
        <taxon>Polystomatidae</taxon>
        <taxon>Protopolystoma</taxon>
    </lineage>
</organism>
<accession>A0A3S5BYW6</accession>
<evidence type="ECO:0000256" key="5">
    <source>
        <dbReference type="ARBA" id="ARBA00022912"/>
    </source>
</evidence>
<keyword evidence="5" id="KW-0904">Protein phosphatase</keyword>
<dbReference type="PANTHER" id="PTHR46047:SF3">
    <property type="entry name" value="TYROSINE-PROTEIN PHOSPHATASE NON-RECEPTOR TYPE 61F"/>
    <property type="match status" value="1"/>
</dbReference>
<keyword evidence="8" id="KW-1185">Reference proteome</keyword>
<dbReference type="Proteomes" id="UP000784294">
    <property type="component" value="Unassembled WGS sequence"/>
</dbReference>